<reference evidence="1 2" key="1">
    <citation type="journal article" date="2022" name="New Phytol.">
        <title>Ecological generalism drives hyperdiversity of secondary metabolite gene clusters in xylarialean endophytes.</title>
        <authorList>
            <person name="Franco M.E.E."/>
            <person name="Wisecaver J.H."/>
            <person name="Arnold A.E."/>
            <person name="Ju Y.M."/>
            <person name="Slot J.C."/>
            <person name="Ahrendt S."/>
            <person name="Moore L.P."/>
            <person name="Eastman K.E."/>
            <person name="Scott K."/>
            <person name="Konkel Z."/>
            <person name="Mondo S.J."/>
            <person name="Kuo A."/>
            <person name="Hayes R.D."/>
            <person name="Haridas S."/>
            <person name="Andreopoulos B."/>
            <person name="Riley R."/>
            <person name="LaButti K."/>
            <person name="Pangilinan J."/>
            <person name="Lipzen A."/>
            <person name="Amirebrahimi M."/>
            <person name="Yan J."/>
            <person name="Adam C."/>
            <person name="Keymanesh K."/>
            <person name="Ng V."/>
            <person name="Louie K."/>
            <person name="Northen T."/>
            <person name="Drula E."/>
            <person name="Henrissat B."/>
            <person name="Hsieh H.M."/>
            <person name="Youens-Clark K."/>
            <person name="Lutzoni F."/>
            <person name="Miadlikowska J."/>
            <person name="Eastwood D.C."/>
            <person name="Hamelin R.C."/>
            <person name="Grigoriev I.V."/>
            <person name="U'Ren J.M."/>
        </authorList>
    </citation>
    <scope>NUCLEOTIDE SEQUENCE [LARGE SCALE GENOMIC DNA]</scope>
    <source>
        <strain evidence="1 2">ER1909</strain>
    </source>
</reference>
<name>A0ACC0CS47_9PEZI</name>
<evidence type="ECO:0000313" key="2">
    <source>
        <dbReference type="Proteomes" id="UP001497680"/>
    </source>
</evidence>
<organism evidence="1 2">
    <name type="scientific">Hypoxylon rubiginosum</name>
    <dbReference type="NCBI Taxonomy" id="110542"/>
    <lineage>
        <taxon>Eukaryota</taxon>
        <taxon>Fungi</taxon>
        <taxon>Dikarya</taxon>
        <taxon>Ascomycota</taxon>
        <taxon>Pezizomycotina</taxon>
        <taxon>Sordariomycetes</taxon>
        <taxon>Xylariomycetidae</taxon>
        <taxon>Xylariales</taxon>
        <taxon>Hypoxylaceae</taxon>
        <taxon>Hypoxylon</taxon>
    </lineage>
</organism>
<accession>A0ACC0CS47</accession>
<protein>
    <submittedName>
        <fullName evidence="1">Amino acid transporter</fullName>
    </submittedName>
</protein>
<comment type="caution">
    <text evidence="1">The sequence shown here is derived from an EMBL/GenBank/DDBJ whole genome shotgun (WGS) entry which is preliminary data.</text>
</comment>
<gene>
    <name evidence="1" type="ORF">F4821DRAFT_245092</name>
</gene>
<keyword evidence="2" id="KW-1185">Reference proteome</keyword>
<dbReference type="Proteomes" id="UP001497680">
    <property type="component" value="Unassembled WGS sequence"/>
</dbReference>
<proteinExistence type="predicted"/>
<dbReference type="EMBL" id="MU394354">
    <property type="protein sequence ID" value="KAI6083296.1"/>
    <property type="molecule type" value="Genomic_DNA"/>
</dbReference>
<evidence type="ECO:0000313" key="1">
    <source>
        <dbReference type="EMBL" id="KAI6083296.1"/>
    </source>
</evidence>
<sequence length="596" mass="65068">MPFLLSFLQDRFSIFSRRLKANQNSTEPTREIFYDQLINCDCDCDCDCGAMASNHGHIELKSSDETNDENTVETTGETTVVRSVTKPRGCRVANDDVTLRRLGKRPLLTRSFGFMSILGLSCSALSSWEAILNTSVPALLEGGPGAVVWSFIIGWVGTISVTATLGEMSSMAPTAGGQYHWIAMLCPKRYISFLSYTAAWMTALNWQALSIASAYGSATVLQGIIVLARPSYVPLAWHTILIMWGWALFATSINLTTGRLIARFEAVTLVLHLVGFFGVLIPLVYLAPHNSAAFVFETFYNNGGWPNMGLAFLVGLPPVTASLVGADCAVHMAEEIQAAAIVVPRSMMYTIYINGSLAFATIVALLFCITDLDAAVAAQQTMFYPWLQIFQSGVNSTTGACLMAGIIFTLQVLSTVGTYACASRSMWSFARDKGMPGSKYLVRITGNNLPTNTIIASMFITVILSLLVLASNVALAAITSLFVAATSTTYLMSCTLLLWRRCTGGIRPYESGSGGIHAGPEWGPWKLREPFGTINNGIACVWNLFLLFWSFWPQQNHPTLDTVNWSVLVFGTVLVGSVFWYAVRARHYFKGPIKEA</sequence>